<evidence type="ECO:0000313" key="1">
    <source>
        <dbReference type="EMBL" id="VEH68009.1"/>
    </source>
</evidence>
<evidence type="ECO:0000313" key="2">
    <source>
        <dbReference type="Proteomes" id="UP000278733"/>
    </source>
</evidence>
<accession>A0A448MSB3</accession>
<name>A0A448MSB3_9PAST</name>
<proteinExistence type="predicted"/>
<dbReference type="AlphaFoldDB" id="A0A448MSB3"/>
<organism evidence="1 2">
    <name type="scientific">Rodentibacter pneumotropicus</name>
    <dbReference type="NCBI Taxonomy" id="758"/>
    <lineage>
        <taxon>Bacteria</taxon>
        <taxon>Pseudomonadati</taxon>
        <taxon>Pseudomonadota</taxon>
        <taxon>Gammaproteobacteria</taxon>
        <taxon>Pasteurellales</taxon>
        <taxon>Pasteurellaceae</taxon>
        <taxon>Rodentibacter</taxon>
    </lineage>
</organism>
<dbReference type="EMBL" id="LR134405">
    <property type="protein sequence ID" value="VEH68009.1"/>
    <property type="molecule type" value="Genomic_DNA"/>
</dbReference>
<dbReference type="KEGG" id="rpne:NCTC8284_03224"/>
<sequence length="64" mass="7165">MNLHILTYNYSKGETVNIALEYETNLGTKTKAISGVVNECGEVLILNIFENEMILTNGDENEEN</sequence>
<gene>
    <name evidence="1" type="ORF">NCTC8284_03224</name>
</gene>
<protein>
    <submittedName>
        <fullName evidence="1">Uncharacterized protein</fullName>
    </submittedName>
</protein>
<reference evidence="1 2" key="1">
    <citation type="submission" date="2018-12" db="EMBL/GenBank/DDBJ databases">
        <authorList>
            <consortium name="Pathogen Informatics"/>
        </authorList>
    </citation>
    <scope>NUCLEOTIDE SEQUENCE [LARGE SCALE GENOMIC DNA]</scope>
    <source>
        <strain evidence="1 2">NCTC8284</strain>
    </source>
</reference>
<dbReference type="Proteomes" id="UP000278733">
    <property type="component" value="Chromosome"/>
</dbReference>